<dbReference type="InterPro" id="IPR058163">
    <property type="entry name" value="LysR-type_TF_proteobact-type"/>
</dbReference>
<dbReference type="SUPFAM" id="SSF53850">
    <property type="entry name" value="Periplasmic binding protein-like II"/>
    <property type="match status" value="1"/>
</dbReference>
<organism evidence="2 3">
    <name type="scientific">Teichococcus globiformis</name>
    <dbReference type="NCBI Taxonomy" id="2307229"/>
    <lineage>
        <taxon>Bacteria</taxon>
        <taxon>Pseudomonadati</taxon>
        <taxon>Pseudomonadota</taxon>
        <taxon>Alphaproteobacteria</taxon>
        <taxon>Acetobacterales</taxon>
        <taxon>Roseomonadaceae</taxon>
        <taxon>Roseomonas</taxon>
    </lineage>
</organism>
<reference evidence="3" key="1">
    <citation type="journal article" date="2019" name="Int. J. Syst. Evol. Microbiol.">
        <title>The Global Catalogue of Microorganisms (GCM) 10K type strain sequencing project: providing services to taxonomists for standard genome sequencing and annotation.</title>
        <authorList>
            <consortium name="The Broad Institute Genomics Platform"/>
            <consortium name="The Broad Institute Genome Sequencing Center for Infectious Disease"/>
            <person name="Wu L."/>
            <person name="Ma J."/>
        </authorList>
    </citation>
    <scope>NUCLEOTIDE SEQUENCE [LARGE SCALE GENOMIC DNA]</scope>
    <source>
        <strain evidence="3">KCTC 52094</strain>
    </source>
</reference>
<keyword evidence="3" id="KW-1185">Reference proteome</keyword>
<dbReference type="Proteomes" id="UP001595593">
    <property type="component" value="Unassembled WGS sequence"/>
</dbReference>
<evidence type="ECO:0000313" key="3">
    <source>
        <dbReference type="Proteomes" id="UP001595593"/>
    </source>
</evidence>
<dbReference type="RefSeq" id="WP_379594962.1">
    <property type="nucleotide sequence ID" value="NZ_JBHRTN010000007.1"/>
</dbReference>
<comment type="similarity">
    <text evidence="1">Belongs to the LysR transcriptional regulatory family.</text>
</comment>
<name>A0ABV7FYR7_9PROT</name>
<evidence type="ECO:0000313" key="2">
    <source>
        <dbReference type="EMBL" id="MFC3124539.1"/>
    </source>
</evidence>
<dbReference type="PANTHER" id="PTHR30537:SF5">
    <property type="entry name" value="HTH-TYPE TRANSCRIPTIONAL ACTIVATOR TTDR-RELATED"/>
    <property type="match status" value="1"/>
</dbReference>
<dbReference type="PANTHER" id="PTHR30537">
    <property type="entry name" value="HTH-TYPE TRANSCRIPTIONAL REGULATOR"/>
    <property type="match status" value="1"/>
</dbReference>
<sequence>MPACRTSFSSPICPSYLLPHGTSLQPKELAQHHCLGFNFRRSLDGWPFHGPASRRRWLQATQGNVLASNGTILRQLCLDGAGLVRVGQFLVQPDLDAGQCSSPGTRKTWS</sequence>
<comment type="caution">
    <text evidence="2">The sequence shown here is derived from an EMBL/GenBank/DDBJ whole genome shotgun (WGS) entry which is preliminary data.</text>
</comment>
<evidence type="ECO:0000256" key="1">
    <source>
        <dbReference type="ARBA" id="ARBA00009437"/>
    </source>
</evidence>
<dbReference type="EMBL" id="JBHRTN010000007">
    <property type="protein sequence ID" value="MFC3124539.1"/>
    <property type="molecule type" value="Genomic_DNA"/>
</dbReference>
<dbReference type="Gene3D" id="3.40.190.10">
    <property type="entry name" value="Periplasmic binding protein-like II"/>
    <property type="match status" value="1"/>
</dbReference>
<protein>
    <submittedName>
        <fullName evidence="2">Uncharacterized protein</fullName>
    </submittedName>
</protein>
<proteinExistence type="inferred from homology"/>
<gene>
    <name evidence="2" type="ORF">ACFOD4_05640</name>
</gene>
<accession>A0ABV7FYR7</accession>